<name>A0A432ZP10_9GAMM</name>
<comment type="caution">
    <text evidence="2">The sequence shown here is derived from an EMBL/GenBank/DDBJ whole genome shotgun (WGS) entry which is preliminary data.</text>
</comment>
<organism evidence="2 3">
    <name type="scientific">Pseudidiomarina taiwanensis</name>
    <dbReference type="NCBI Taxonomy" id="337250"/>
    <lineage>
        <taxon>Bacteria</taxon>
        <taxon>Pseudomonadati</taxon>
        <taxon>Pseudomonadota</taxon>
        <taxon>Gammaproteobacteria</taxon>
        <taxon>Alteromonadales</taxon>
        <taxon>Idiomarinaceae</taxon>
        <taxon>Pseudidiomarina</taxon>
    </lineage>
</organism>
<sequence length="64" mass="6924">MENIIAALIFAVITAAGTLGISSLGMAAFHTVEGDRDATQRERFEYLFFGVAGLVVMLLAWYAL</sequence>
<evidence type="ECO:0000256" key="1">
    <source>
        <dbReference type="SAM" id="Phobius"/>
    </source>
</evidence>
<dbReference type="Proteomes" id="UP000288279">
    <property type="component" value="Unassembled WGS sequence"/>
</dbReference>
<keyword evidence="3" id="KW-1185">Reference proteome</keyword>
<keyword evidence="1" id="KW-0472">Membrane</keyword>
<dbReference type="AlphaFoldDB" id="A0A432ZP10"/>
<keyword evidence="1" id="KW-1133">Transmembrane helix</keyword>
<dbReference type="RefSeq" id="WP_126825914.1">
    <property type="nucleotide sequence ID" value="NZ_PIQG01000001.1"/>
</dbReference>
<dbReference type="OrthoDB" id="6388369at2"/>
<reference evidence="2 3" key="1">
    <citation type="journal article" date="2011" name="Front. Microbiol.">
        <title>Genomic signatures of strain selection and enhancement in Bacillus atrophaeus var. globigii, a historical biowarfare simulant.</title>
        <authorList>
            <person name="Gibbons H.S."/>
            <person name="Broomall S.M."/>
            <person name="McNew L.A."/>
            <person name="Daligault H."/>
            <person name="Chapman C."/>
            <person name="Bruce D."/>
            <person name="Karavis M."/>
            <person name="Krepps M."/>
            <person name="McGregor P.A."/>
            <person name="Hong C."/>
            <person name="Park K.H."/>
            <person name="Akmal A."/>
            <person name="Feldman A."/>
            <person name="Lin J.S."/>
            <person name="Chang W.E."/>
            <person name="Higgs B.W."/>
            <person name="Demirev P."/>
            <person name="Lindquist J."/>
            <person name="Liem A."/>
            <person name="Fochler E."/>
            <person name="Read T.D."/>
            <person name="Tapia R."/>
            <person name="Johnson S."/>
            <person name="Bishop-Lilly K.A."/>
            <person name="Detter C."/>
            <person name="Han C."/>
            <person name="Sozhamannan S."/>
            <person name="Rosenzweig C.N."/>
            <person name="Skowronski E.W."/>
        </authorList>
    </citation>
    <scope>NUCLEOTIDE SEQUENCE [LARGE SCALE GENOMIC DNA]</scope>
    <source>
        <strain evidence="2 3">PIT1</strain>
    </source>
</reference>
<evidence type="ECO:0000313" key="2">
    <source>
        <dbReference type="EMBL" id="RUO79639.1"/>
    </source>
</evidence>
<accession>A0A432ZP10</accession>
<feature type="transmembrane region" description="Helical" evidence="1">
    <location>
        <begin position="6"/>
        <end position="32"/>
    </location>
</feature>
<evidence type="ECO:0000313" key="3">
    <source>
        <dbReference type="Proteomes" id="UP000288279"/>
    </source>
</evidence>
<feature type="transmembrane region" description="Helical" evidence="1">
    <location>
        <begin position="44"/>
        <end position="63"/>
    </location>
</feature>
<gene>
    <name evidence="2" type="ORF">CWI83_03875</name>
</gene>
<proteinExistence type="predicted"/>
<protein>
    <submittedName>
        <fullName evidence="2">Uncharacterized protein</fullName>
    </submittedName>
</protein>
<keyword evidence="1" id="KW-0812">Transmembrane</keyword>
<dbReference type="EMBL" id="PIQG01000001">
    <property type="protein sequence ID" value="RUO79639.1"/>
    <property type="molecule type" value="Genomic_DNA"/>
</dbReference>